<evidence type="ECO:0000256" key="11">
    <source>
        <dbReference type="ARBA" id="ARBA00023136"/>
    </source>
</evidence>
<keyword evidence="5 12" id="KW-0138">CF(0)</keyword>
<keyword evidence="10 12" id="KW-0496">Mitochondrion</keyword>
<evidence type="ECO:0000256" key="10">
    <source>
        <dbReference type="ARBA" id="ARBA00023128"/>
    </source>
</evidence>
<organism evidence="14">
    <name type="scientific">Coccinellidae sp. 1 EF-2015</name>
    <dbReference type="NCBI Taxonomy" id="1756852"/>
    <lineage>
        <taxon>Eukaryota</taxon>
        <taxon>Metazoa</taxon>
        <taxon>Ecdysozoa</taxon>
        <taxon>Arthropoda</taxon>
        <taxon>Hexapoda</taxon>
        <taxon>Insecta</taxon>
        <taxon>Pterygota</taxon>
        <taxon>Neoptera</taxon>
        <taxon>Endopterygota</taxon>
        <taxon>Coleoptera</taxon>
        <taxon>Polyphaga</taxon>
        <taxon>Cucujiformia</taxon>
        <taxon>Coccinelloidea</taxon>
        <taxon>Coccinellidae</taxon>
    </lineage>
</organism>
<evidence type="ECO:0000256" key="7">
    <source>
        <dbReference type="ARBA" id="ARBA00022781"/>
    </source>
</evidence>
<evidence type="ECO:0000313" key="14">
    <source>
        <dbReference type="EMBL" id="ALO70455.1"/>
    </source>
</evidence>
<dbReference type="GO" id="GO:0015986">
    <property type="term" value="P:proton motive force-driven ATP synthesis"/>
    <property type="evidence" value="ECO:0007669"/>
    <property type="project" value="InterPro"/>
</dbReference>
<evidence type="ECO:0000256" key="9">
    <source>
        <dbReference type="ARBA" id="ARBA00023065"/>
    </source>
</evidence>
<evidence type="ECO:0000256" key="6">
    <source>
        <dbReference type="ARBA" id="ARBA00022692"/>
    </source>
</evidence>
<evidence type="ECO:0000256" key="8">
    <source>
        <dbReference type="ARBA" id="ARBA00022989"/>
    </source>
</evidence>
<gene>
    <name evidence="14" type="primary">atp8</name>
</gene>
<dbReference type="GO" id="GO:0031966">
    <property type="term" value="C:mitochondrial membrane"/>
    <property type="evidence" value="ECO:0007669"/>
    <property type="project" value="UniProtKB-SubCell"/>
</dbReference>
<keyword evidence="9 12" id="KW-0406">Ion transport</keyword>
<dbReference type="EMBL" id="KT780638">
    <property type="protein sequence ID" value="ALO70455.1"/>
    <property type="molecule type" value="Genomic_DNA"/>
</dbReference>
<keyword evidence="11 13" id="KW-0472">Membrane</keyword>
<evidence type="ECO:0000256" key="5">
    <source>
        <dbReference type="ARBA" id="ARBA00022547"/>
    </source>
</evidence>
<dbReference type="InterPro" id="IPR001421">
    <property type="entry name" value="ATP8_metazoa"/>
</dbReference>
<evidence type="ECO:0000256" key="2">
    <source>
        <dbReference type="ARBA" id="ARBA00008892"/>
    </source>
</evidence>
<evidence type="ECO:0000256" key="13">
    <source>
        <dbReference type="SAM" id="Phobius"/>
    </source>
</evidence>
<evidence type="ECO:0000256" key="4">
    <source>
        <dbReference type="ARBA" id="ARBA00022448"/>
    </source>
</evidence>
<keyword evidence="6 12" id="KW-0812">Transmembrane</keyword>
<dbReference type="GO" id="GO:0015078">
    <property type="term" value="F:proton transmembrane transporter activity"/>
    <property type="evidence" value="ECO:0007669"/>
    <property type="project" value="InterPro"/>
</dbReference>
<protein>
    <recommendedName>
        <fullName evidence="12">ATP synthase complex subunit 8</fullName>
    </recommendedName>
</protein>
<accession>A0A0S2M6Y8</accession>
<dbReference type="Pfam" id="PF00895">
    <property type="entry name" value="ATP-synt_8"/>
    <property type="match status" value="1"/>
</dbReference>
<evidence type="ECO:0000256" key="1">
    <source>
        <dbReference type="ARBA" id="ARBA00004304"/>
    </source>
</evidence>
<comment type="subcellular location">
    <subcellularLocation>
        <location evidence="1 12">Mitochondrion membrane</location>
        <topology evidence="1 12">Single-pass membrane protein</topology>
    </subcellularLocation>
</comment>
<evidence type="ECO:0000256" key="3">
    <source>
        <dbReference type="ARBA" id="ARBA00011291"/>
    </source>
</evidence>
<geneLocation type="mitochondrion" evidence="14"/>
<evidence type="ECO:0000256" key="12">
    <source>
        <dbReference type="RuleBase" id="RU003661"/>
    </source>
</evidence>
<dbReference type="AlphaFoldDB" id="A0A0S2M6Y8"/>
<proteinExistence type="inferred from homology"/>
<name>A0A0S2M6Y8_9CUCU</name>
<keyword evidence="7 12" id="KW-0375">Hydrogen ion transport</keyword>
<keyword evidence="8 13" id="KW-1133">Transmembrane helix</keyword>
<comment type="subunit">
    <text evidence="3">F-type ATPases have 2 components, CF(1) - the catalytic core - and CF(0) - the membrane proton channel.</text>
</comment>
<reference evidence="14" key="1">
    <citation type="submission" date="2015-09" db="EMBL/GenBank/DDBJ databases">
        <title>Staphyliniformia phylogenetics from de novo mitogenomic assemblies.</title>
        <authorList>
            <person name="Favreau E.A."/>
            <person name="Linard B."/>
            <person name="Vogler A.P."/>
        </authorList>
    </citation>
    <scope>NUCLEOTIDE SEQUENCE</scope>
</reference>
<sequence length="51" mass="6421">MPQMMPLNWLNLMIYFIFIFFLFNISLYFNYLLSNKTQLKSSYKISKNWKW</sequence>
<dbReference type="GO" id="GO:0045259">
    <property type="term" value="C:proton-transporting ATP synthase complex"/>
    <property type="evidence" value="ECO:0007669"/>
    <property type="project" value="UniProtKB-KW"/>
</dbReference>
<feature type="transmembrane region" description="Helical" evidence="13">
    <location>
        <begin position="12"/>
        <end position="33"/>
    </location>
</feature>
<comment type="similarity">
    <text evidence="2 12">Belongs to the ATPase protein 8 family.</text>
</comment>
<keyword evidence="4 12" id="KW-0813">Transport</keyword>